<gene>
    <name evidence="1" type="ORF">EGR_08307</name>
</gene>
<sequence length="198" mass="21917">MVVARLSECCGSFYSTSRQRHYFRIHLTTLPSDSMCPHSPIRHPAPHLPSFYFPFLPLSTNASVISRLPQTHITLIPPLSLQTSTNANASLLITTTSTRDGHDPCSTCNHSHHITSYLQATWRPQSLLPPLRFTANDSQCGRVSSSWQTPVITSEVLYFRWSLINAALICHINSSAPSPHFTSIATSLVGIFNCSPQS</sequence>
<comment type="caution">
    <text evidence="1">The sequence shown here is derived from an EMBL/GenBank/DDBJ whole genome shotgun (WGS) entry which is preliminary data.</text>
</comment>
<dbReference type="GeneID" id="36344022"/>
<dbReference type="Proteomes" id="UP000019149">
    <property type="component" value="Unassembled WGS sequence"/>
</dbReference>
<evidence type="ECO:0000313" key="2">
    <source>
        <dbReference type="Proteomes" id="UP000019149"/>
    </source>
</evidence>
<accession>W6U6H5</accession>
<organism evidence="1 2">
    <name type="scientific">Echinococcus granulosus</name>
    <name type="common">Hydatid tapeworm</name>
    <dbReference type="NCBI Taxonomy" id="6210"/>
    <lineage>
        <taxon>Eukaryota</taxon>
        <taxon>Metazoa</taxon>
        <taxon>Spiralia</taxon>
        <taxon>Lophotrochozoa</taxon>
        <taxon>Platyhelminthes</taxon>
        <taxon>Cestoda</taxon>
        <taxon>Eucestoda</taxon>
        <taxon>Cyclophyllidea</taxon>
        <taxon>Taeniidae</taxon>
        <taxon>Echinococcus</taxon>
        <taxon>Echinococcus granulosus group</taxon>
    </lineage>
</organism>
<dbReference type="CTD" id="36344022"/>
<dbReference type="AlphaFoldDB" id="W6U6H5"/>
<keyword evidence="2" id="KW-1185">Reference proteome</keyword>
<reference evidence="1 2" key="1">
    <citation type="journal article" date="2013" name="Nat. Genet.">
        <title>The genome of the hydatid tapeworm Echinococcus granulosus.</title>
        <authorList>
            <person name="Zheng H."/>
            <person name="Zhang W."/>
            <person name="Zhang L."/>
            <person name="Zhang Z."/>
            <person name="Li J."/>
            <person name="Lu G."/>
            <person name="Zhu Y."/>
            <person name="Wang Y."/>
            <person name="Huang Y."/>
            <person name="Liu J."/>
            <person name="Kang H."/>
            <person name="Chen J."/>
            <person name="Wang L."/>
            <person name="Chen A."/>
            <person name="Yu S."/>
            <person name="Gao Z."/>
            <person name="Jin L."/>
            <person name="Gu W."/>
            <person name="Wang Z."/>
            <person name="Zhao L."/>
            <person name="Shi B."/>
            <person name="Wen H."/>
            <person name="Lin R."/>
            <person name="Jones M.K."/>
            <person name="Brejova B."/>
            <person name="Vinar T."/>
            <person name="Zhao G."/>
            <person name="McManus D.P."/>
            <person name="Chen Z."/>
            <person name="Zhou Y."/>
            <person name="Wang S."/>
        </authorList>
    </citation>
    <scope>NUCLEOTIDE SEQUENCE [LARGE SCALE GENOMIC DNA]</scope>
</reference>
<protein>
    <submittedName>
        <fullName evidence="1">Uncharacterized protein</fullName>
    </submittedName>
</protein>
<proteinExistence type="predicted"/>
<evidence type="ECO:0000313" key="1">
    <source>
        <dbReference type="EMBL" id="EUB56838.1"/>
    </source>
</evidence>
<dbReference type="KEGG" id="egl:EGR_08307"/>
<dbReference type="EMBL" id="APAU02000102">
    <property type="protein sequence ID" value="EUB56838.1"/>
    <property type="molecule type" value="Genomic_DNA"/>
</dbReference>
<dbReference type="RefSeq" id="XP_024348034.1">
    <property type="nucleotide sequence ID" value="XM_024497556.1"/>
</dbReference>
<name>W6U6H5_ECHGR</name>